<feature type="signal peptide" evidence="1">
    <location>
        <begin position="1"/>
        <end position="18"/>
    </location>
</feature>
<evidence type="ECO:0000313" key="2">
    <source>
        <dbReference type="EMBL" id="CAD8057200.1"/>
    </source>
</evidence>
<sequence length="2818" mass="312571">MKKFTIILIFVFVQLCSCNKCSDYFQDEIGCISSTGISCRWNEQNNQCLDSTGKLLGCQKYLNLQACISQTIYPDKSIAECIFSGYCRKVVDDASECQKNLSRAGCLGVEDAYCIWKDGCFSITESEAMTLAQAASMTDELKLSSLAVCKLIYYFPAIHQHGAHEALLKLYFENLTTAGGENKFEQQLMIPGCFSPAENIYKQINCDAGGLNSLGCILVETDYCIFKNGFCQKVSDFTQLQCSDKLNKLACLSVTNFKETCYWTGSQCTTYLVSKESACDIYQQVSPSVCANIIKEGEACFYDDFTMKCDKMCKSKSLNSSSKCELSKYGCVWYDYGEGYCKFKNNECNRKGQNYISCMTADDFCLYQNGHCLSIENLNLLGCTGGLNRLACINLSNPSQVCQFQDGKCIEIYITPEDLPQYLENVNPNACRKITTIASYWNNGKCSPADGNEQCSVSGYNKLGCLNTSNTMSPCQWNGESGRCQPLVITRQTKCNSLRLVNAVACRAIKEEDETGNLLMCKYNINSTSCEKVTVLSSINCETEGLNETACSSVSDPLQSCRWSSNQCVKVTTLGNAITCQSLQSVTQRTCAMIQSNKQRCLYDSSRKSCTTQVPPTTTCTAAGLNPYGCAFVSSKCHFNTTTNECKATQESDYATISCDTNFPSKTSCVLITKANQYCRWKSKDYVCELYTFPASDSCTKYTNVNKLFCLAFEVTLQRLIDQSYYCIYDSASSSCIEYTGALTEWADCGSTQEINMHGCVALSSTSKYCYFDQTTLKCSEITDANDSKFSSLFCKQANKKLCLSLSTTGQYCQWVESEKKCQQIKSGQSCSDYVTLTVNPSLCASTHSDEACASNLVDNHCKILAADDITYACLDKGLNQKACLSNTIGACYYNTEKLKCLEVSGVEAFQVACDSLVNKLGCLASLKYNCKWLDNKCQYAYDLDPFNSGCSDFQSQLYNPKVCQTIYKEYEYCQYDSTNFYCTSFSDLVQDCKPGYNYFTCSLNELCQWDSAQEVCVNNTSESDLCKTQQNITDCLSVTNDTCSWTNAGQCKKIVITEYTKCSQVTSLQGKFVKRICQSIYFVSDSCQYDSTNKACVEVTTTNNSCTTIGLNRTACLNKTIGFKCRFESDNTKDDYGCQEVSDFTNQGCSDSLDSEACAAVTISQCAFDLAQNICYEYQPYYLEQYYTCSQFSTGQVVSINLCKYVKDVACLYDAPTQTCKVSNAQLDQCKTNETINSIYCLTLIKTQTCDFDFNYGNFCYEVSTTYWSCSDCSSFKQCISSRYQICQWKDDSCNEITVDVTCNELSNINSNACMSFSGNTKCQYKYDAIAQTTSCISPSDDLQPCQGLNEVACIANQLNSCYFYSQQCYDITENPYQASCTDEFSFNYQGCVRIKNSDQKCKWDTSVNKCVSIQTSPSDNCSDYADSNYSATICASISAGNCIWNSGCKSQVATNCQTLGANKGACINATSGNCVFSVGVCIDVSSPSNFIQNKCTDPSNKAGCLNMNKGQKCKWDGSTCIEINVTAGCTTYSDVNPGVCQHTSDVACKWEASNCAAVTVKGLCNVTGLNKLACLNFTSETCYFKVETNSCTQINQQTLNTVNCTDNLNELACKSHEQLCCKWNAGQCQDATAGSSCSLLANNSVNCCVVLNGEPCTMGTTCAKLTTKASQCSDAINKFACLWVSSPCRWDNMMSKCRQVTKSYGCKPDLNIAGCVNQSIHCKYLNNQCTTASITDNCEDLQYSSLSSTKCILISNSRCQASNDGCIVPAYNVKCIENVNKLGCLDNTNYCVWNDIAMTCNGKRVLTASTTCATGQVSRGLCAFSKLQCKSEEDFTCTTFTKIDDEGISCDKRNAVLSTNYAQCLALEFEICQYDSTKQRCTSTIFGSVCSSIVTKKGCQLIKNNCYWSSNQCVQYDADKFFSACEQIYTKYQCLKNINTSCKWDDSLYQCKTYEGSIVTCADHTDSEISPGICFYFSSDYCGHDGTKCFQDSPQSVCANSKSPLGCQVNTAGNCQWSIDTGKCLTLMDPSQASFMTCVQLKYTKKELCTAPIIEGQTCHWKDNLCQSANIQQVKCNDDLSLDGCRAVAIIGEQCIFKTKCEKADLDTIKCDDYINIHSCLDVKLDGQYCKWLGQRCSSLENDDGYGMSSHILINSNVCRKAYTKSGAPEEKLERIGVKYDQENFVCNLSDPEEDLCSTPGLNYYGCLLTQADACDWTGSKCKSFDFNVSYTKCNQYQSVSPKVCASIITSNLKCQHNPDTLNCEDFTETTQIFIKKKEVDEYFNTKKGMNRLACISVSKQPTIWVDGKCLYNQVKVALITCGQLLNVNPKSCAQIDKDNVICKYDKDGSCTGWFDGQVDKCNTLGLNRLGCVSVEREMCQFSEGSCQKYELSNVIKCNELQNVNPLVCKNVISEPCKFSFVSRGCVQSYSNDKCQYDGINQMGCNKIYQCQWVDDRCFCKGLVSSLQIVDCSKFTSNNCFNTQCIKDNTINLCRNKRCSDLSLTSCTGTIAQQTCYVNLQKCSSASKCSELFNVVNCSSYTIGGKKCAQDLWNANHCVEQTCQHLNQDQCSGNCQWSYFQCVIKECNYMNKEQCNGIMNNKQCFWDGSYCQAVSSCQDYITYSKLTDSTLQEKLCISSTFHQRKCKWQLVQPYGTDYQCTSKICADKGNSQSTCHGLEADGEVCVLLPDFTCVACSEITDSCTCLNMNGYCYYSETKGCLSNQCSDLDQSSCAQVTSRCIYHNQQCKPACSKLKNIDCSVREALNECHWNGNVMRCIDGPAPTVKLNTMEEVIVIENLIAKINSAIIILIMIYSN</sequence>
<dbReference type="Proteomes" id="UP000692954">
    <property type="component" value="Unassembled WGS sequence"/>
</dbReference>
<name>A0A8S1KP83_9CILI</name>
<proteinExistence type="predicted"/>
<protein>
    <submittedName>
        <fullName evidence="2">Uncharacterized protein</fullName>
    </submittedName>
</protein>
<dbReference type="EMBL" id="CAJJDN010000011">
    <property type="protein sequence ID" value="CAD8057200.1"/>
    <property type="molecule type" value="Genomic_DNA"/>
</dbReference>
<reference evidence="2" key="1">
    <citation type="submission" date="2021-01" db="EMBL/GenBank/DDBJ databases">
        <authorList>
            <consortium name="Genoscope - CEA"/>
            <person name="William W."/>
        </authorList>
    </citation>
    <scope>NUCLEOTIDE SEQUENCE</scope>
</reference>
<keyword evidence="3" id="KW-1185">Reference proteome</keyword>
<evidence type="ECO:0000313" key="3">
    <source>
        <dbReference type="Proteomes" id="UP000692954"/>
    </source>
</evidence>
<gene>
    <name evidence="2" type="ORF">PSON_ATCC_30995.1.T0110060</name>
</gene>
<feature type="chain" id="PRO_5035881907" evidence="1">
    <location>
        <begin position="19"/>
        <end position="2818"/>
    </location>
</feature>
<organism evidence="2 3">
    <name type="scientific">Paramecium sonneborni</name>
    <dbReference type="NCBI Taxonomy" id="65129"/>
    <lineage>
        <taxon>Eukaryota</taxon>
        <taxon>Sar</taxon>
        <taxon>Alveolata</taxon>
        <taxon>Ciliophora</taxon>
        <taxon>Intramacronucleata</taxon>
        <taxon>Oligohymenophorea</taxon>
        <taxon>Peniculida</taxon>
        <taxon>Parameciidae</taxon>
        <taxon>Paramecium</taxon>
    </lineage>
</organism>
<dbReference type="OrthoDB" id="293385at2759"/>
<evidence type="ECO:0000256" key="1">
    <source>
        <dbReference type="SAM" id="SignalP"/>
    </source>
</evidence>
<keyword evidence="1" id="KW-0732">Signal</keyword>
<comment type="caution">
    <text evidence="2">The sequence shown here is derived from an EMBL/GenBank/DDBJ whole genome shotgun (WGS) entry which is preliminary data.</text>
</comment>
<accession>A0A8S1KP83</accession>